<organism evidence="2 3">
    <name type="scientific">Phaeovibrio sulfidiphilus</name>
    <dbReference type="NCBI Taxonomy" id="1220600"/>
    <lineage>
        <taxon>Bacteria</taxon>
        <taxon>Pseudomonadati</taxon>
        <taxon>Pseudomonadota</taxon>
        <taxon>Alphaproteobacteria</taxon>
        <taxon>Rhodospirillales</taxon>
        <taxon>Rhodospirillaceae</taxon>
        <taxon>Phaeovibrio</taxon>
    </lineage>
</organism>
<evidence type="ECO:0000313" key="2">
    <source>
        <dbReference type="EMBL" id="MBE1237619.1"/>
    </source>
</evidence>
<name>A0A8J6YWA3_9PROT</name>
<dbReference type="Gene3D" id="3.30.450.40">
    <property type="match status" value="1"/>
</dbReference>
<dbReference type="EMBL" id="JACZHT010000006">
    <property type="protein sequence ID" value="MBE1237619.1"/>
    <property type="molecule type" value="Genomic_DNA"/>
</dbReference>
<feature type="compositionally biased region" description="Polar residues" evidence="1">
    <location>
        <begin position="1"/>
        <end position="17"/>
    </location>
</feature>
<dbReference type="InterPro" id="IPR029016">
    <property type="entry name" value="GAF-like_dom_sf"/>
</dbReference>
<accession>A0A8J6YWA3</accession>
<dbReference type="RefSeq" id="WP_192534632.1">
    <property type="nucleotide sequence ID" value="NZ_JACZHT010000006.1"/>
</dbReference>
<feature type="region of interest" description="Disordered" evidence="1">
    <location>
        <begin position="1"/>
        <end position="21"/>
    </location>
</feature>
<dbReference type="AlphaFoldDB" id="A0A8J6YWA3"/>
<keyword evidence="3" id="KW-1185">Reference proteome</keyword>
<proteinExistence type="predicted"/>
<sequence>MRNGQDSATQTDASKTDATPEDAVATLDEAAVLDYLLSTPDFLLRHPDVLLNASAPRRFDESEGKVVDFQHAMLRRLQCEMEDLQNCAEELILTTRSNMDNQKSTFDATLVLLEAGSVEELVLTVSETLPLILDVDTCVLRLEDPARSGRPDHSALPRGFVDEIFDDGTEALLRPEIIGEPVLYGERGRHVRSDVLVRVDPGEGLPPAVLALGSHVSGTFHGDMSVDLVSFLAKILEHCLRRLRRTAAP</sequence>
<evidence type="ECO:0000256" key="1">
    <source>
        <dbReference type="SAM" id="MobiDB-lite"/>
    </source>
</evidence>
<dbReference type="InterPro" id="IPR007435">
    <property type="entry name" value="DUF484"/>
</dbReference>
<evidence type="ECO:0000313" key="3">
    <source>
        <dbReference type="Proteomes" id="UP000631034"/>
    </source>
</evidence>
<comment type="caution">
    <text evidence="2">The sequence shown here is derived from an EMBL/GenBank/DDBJ whole genome shotgun (WGS) entry which is preliminary data.</text>
</comment>
<dbReference type="Pfam" id="PF04340">
    <property type="entry name" value="DUF484"/>
    <property type="match status" value="1"/>
</dbReference>
<dbReference type="Proteomes" id="UP000631034">
    <property type="component" value="Unassembled WGS sequence"/>
</dbReference>
<reference evidence="2" key="1">
    <citation type="submission" date="2020-10" db="EMBL/GenBank/DDBJ databases">
        <title>Genome sequence of the unusual species of purple photosynthetic bacteria, Phaeovibrio sulfidiphilus DSM 23193, type strain.</title>
        <authorList>
            <person name="Kyndt J.A."/>
            <person name="Meyer T.E."/>
        </authorList>
    </citation>
    <scope>NUCLEOTIDE SEQUENCE</scope>
    <source>
        <strain evidence="2">DSM 23193</strain>
    </source>
</reference>
<gene>
    <name evidence="2" type="ORF">IHV25_08160</name>
</gene>
<protein>
    <submittedName>
        <fullName evidence="2">DUF484 family protein</fullName>
    </submittedName>
</protein>